<reference evidence="1 2" key="1">
    <citation type="submission" date="2016-07" db="EMBL/GenBank/DDBJ databases">
        <title>Multiple horizontal gene transfer events from other fungi enriched the ability of initially mycotrophic Trichoderma (Ascomycota) to feed on dead plant biomass.</title>
        <authorList>
            <consortium name="DOE Joint Genome Institute"/>
            <person name="Aerts A."/>
            <person name="Atanasova L."/>
            <person name="Chenthamara K."/>
            <person name="Zhang J."/>
            <person name="Grujic M."/>
            <person name="Henrissat B."/>
            <person name="Kuo A."/>
            <person name="Salamov A."/>
            <person name="Lipzen A."/>
            <person name="Labutti K."/>
            <person name="Barry K."/>
            <person name="Miao Y."/>
            <person name="Rahimi M.J."/>
            <person name="Shen Q."/>
            <person name="Grigoriev I.V."/>
            <person name="Kubicek C.P."/>
            <person name="Druzhinina I.S."/>
        </authorList>
    </citation>
    <scope>NUCLEOTIDE SEQUENCE [LARGE SCALE GENOMIC DNA]</scope>
    <source>
        <strain evidence="1 2">CBS 433.97</strain>
    </source>
</reference>
<proteinExistence type="predicted"/>
<dbReference type="AlphaFoldDB" id="A0A2T3Z592"/>
<evidence type="ECO:0000313" key="1">
    <source>
        <dbReference type="EMBL" id="PTB39991.1"/>
    </source>
</evidence>
<sequence length="182" mass="20747">MFERHETDISYPAATTHKQTVRATEVRTAVIHTANHDDYGHSICHTLAAWGLTATLNIIPEQVRKGSENEGCLRTYPICNAVALRHRKHLFVFDDQEHPCEIFLVLIATTTFIHWYCMLRLFSQPKWRDKYLSQTTRATFVTLVLLGGVVQDSTTVLLRVLPAVIDVYASICLARDYMDKGL</sequence>
<organism evidence="1 2">
    <name type="scientific">Trichoderma asperellum (strain ATCC 204424 / CBS 433.97 / NBRC 101777)</name>
    <dbReference type="NCBI Taxonomy" id="1042311"/>
    <lineage>
        <taxon>Eukaryota</taxon>
        <taxon>Fungi</taxon>
        <taxon>Dikarya</taxon>
        <taxon>Ascomycota</taxon>
        <taxon>Pezizomycotina</taxon>
        <taxon>Sordariomycetes</taxon>
        <taxon>Hypocreomycetidae</taxon>
        <taxon>Hypocreales</taxon>
        <taxon>Hypocreaceae</taxon>
        <taxon>Trichoderma</taxon>
    </lineage>
</organism>
<gene>
    <name evidence="1" type="ORF">M441DRAFT_58826</name>
</gene>
<protein>
    <submittedName>
        <fullName evidence="1">Uncharacterized protein</fullName>
    </submittedName>
</protein>
<evidence type="ECO:0000313" key="2">
    <source>
        <dbReference type="Proteomes" id="UP000240493"/>
    </source>
</evidence>
<dbReference type="Proteomes" id="UP000240493">
    <property type="component" value="Unassembled WGS sequence"/>
</dbReference>
<accession>A0A2T3Z592</accession>
<name>A0A2T3Z592_TRIA4</name>
<dbReference type="OrthoDB" id="10520076at2759"/>
<keyword evidence="2" id="KW-1185">Reference proteome</keyword>
<dbReference type="EMBL" id="KZ679263">
    <property type="protein sequence ID" value="PTB39991.1"/>
    <property type="molecule type" value="Genomic_DNA"/>
</dbReference>